<reference evidence="2" key="1">
    <citation type="submission" date="2020-09" db="EMBL/GenBank/DDBJ databases">
        <authorList>
            <person name="Eze J.U."/>
            <person name="Rahube T.O."/>
        </authorList>
    </citation>
    <scope>NUCLEOTIDE SEQUENCE</scope>
</reference>
<proteinExistence type="predicted"/>
<protein>
    <recommendedName>
        <fullName evidence="1">dATP/dGTP diphosphohydrolase N-terminal domain-containing protein</fullName>
    </recommendedName>
</protein>
<organism evidence="2">
    <name type="scientific">feces metagenome</name>
    <dbReference type="NCBI Taxonomy" id="1861841"/>
    <lineage>
        <taxon>unclassified sequences</taxon>
        <taxon>metagenomes</taxon>
        <taxon>organismal metagenomes</taxon>
    </lineage>
</organism>
<dbReference type="EMBL" id="MT993626">
    <property type="protein sequence ID" value="QOV05526.1"/>
    <property type="molecule type" value="Genomic_DNA"/>
</dbReference>
<sequence length="188" mass="20696">MAHKFKVGDTVVRVKRSFRNMEVGALGKVVAAHRDHICLDGRFVEEHSPIYIRFDPTYFELVTDLPKAPVKPNAFNVGKIDPNGIDQHAPGAKLDHGKPRHGLVLGSFSNALTEVAKVGTFGANKYTDNGWLSVPNGVGRYTDALLRHHFAEAGGERDDPESQLSHAAHRAWNALAVLELMLRNKEGN</sequence>
<dbReference type="Pfam" id="PF18909">
    <property type="entry name" value="dGTP_diPhyd_N"/>
    <property type="match status" value="1"/>
</dbReference>
<evidence type="ECO:0000313" key="2">
    <source>
        <dbReference type="EMBL" id="QOV05526.1"/>
    </source>
</evidence>
<dbReference type="AlphaFoldDB" id="A0A7M2QN88"/>
<evidence type="ECO:0000259" key="1">
    <source>
        <dbReference type="Pfam" id="PF18909"/>
    </source>
</evidence>
<name>A0A7M2QN88_9ZZZZ</name>
<accession>A0A7M2QN88</accession>
<feature type="domain" description="dATP/dGTP diphosphohydrolase N-terminal" evidence="1">
    <location>
        <begin position="89"/>
        <end position="186"/>
    </location>
</feature>
<dbReference type="InterPro" id="IPR044038">
    <property type="entry name" value="dATP/dGTP_diPOhydrolase_N"/>
</dbReference>